<sequence length="204" mass="22206">MLKGRDVIHLPVVHPATGKTLGRVTDLMVDTQEGRVTGLLLEAEGEKANRRLDWAQATYDQDVIRTDAEPAPHDPAHPALASSESPNPAPGLEEPAHLEQAPHDTDVHPASPGEASPAAADFLSLSRCEGHPVRTQAGRPLGQVGDLLFDPAQGQLTALEVSDGLMQDLLTGRLQLPWPDVTEWRTDSVIVADHWQDAWQRERE</sequence>
<dbReference type="OrthoDB" id="1707618at2"/>
<dbReference type="RefSeq" id="WP_161262937.1">
    <property type="nucleotide sequence ID" value="NZ_JAFBDC010000015.1"/>
</dbReference>
<evidence type="ECO:0000313" key="3">
    <source>
        <dbReference type="EMBL" id="MZP44370.1"/>
    </source>
</evidence>
<comment type="caution">
    <text evidence="3">The sequence shown here is derived from an EMBL/GenBank/DDBJ whole genome shotgun (WGS) entry which is preliminary data.</text>
</comment>
<feature type="domain" description="PRC-barrel" evidence="2">
    <location>
        <begin position="122"/>
        <end position="180"/>
    </location>
</feature>
<feature type="compositionally biased region" description="Basic and acidic residues" evidence="1">
    <location>
        <begin position="67"/>
        <end position="76"/>
    </location>
</feature>
<dbReference type="AlphaFoldDB" id="A0A845LH85"/>
<evidence type="ECO:0000259" key="2">
    <source>
        <dbReference type="Pfam" id="PF05239"/>
    </source>
</evidence>
<name>A0A845LH85_HELGE</name>
<proteinExistence type="predicted"/>
<accession>A0A845LH85</accession>
<feature type="region of interest" description="Disordered" evidence="1">
    <location>
        <begin position="67"/>
        <end position="96"/>
    </location>
</feature>
<feature type="domain" description="PRC-barrel" evidence="2">
    <location>
        <begin position="3"/>
        <end position="67"/>
    </location>
</feature>
<protein>
    <recommendedName>
        <fullName evidence="2">PRC-barrel domain-containing protein</fullName>
    </recommendedName>
</protein>
<organism evidence="3 4">
    <name type="scientific">Heliomicrobium gestii</name>
    <name type="common">Heliobacterium gestii</name>
    <dbReference type="NCBI Taxonomy" id="2699"/>
    <lineage>
        <taxon>Bacteria</taxon>
        <taxon>Bacillati</taxon>
        <taxon>Bacillota</taxon>
        <taxon>Clostridia</taxon>
        <taxon>Eubacteriales</taxon>
        <taxon>Heliobacteriaceae</taxon>
        <taxon>Heliomicrobium</taxon>
    </lineage>
</organism>
<dbReference type="EMBL" id="WXEX01000015">
    <property type="protein sequence ID" value="MZP44370.1"/>
    <property type="molecule type" value="Genomic_DNA"/>
</dbReference>
<reference evidence="3 4" key="1">
    <citation type="submission" date="2020-01" db="EMBL/GenBank/DDBJ databases">
        <title>Whole genome sequence of Heliobacterium gestii DSM 11169.</title>
        <authorList>
            <person name="Kyndt J.A."/>
            <person name="Meyer T.E."/>
        </authorList>
    </citation>
    <scope>NUCLEOTIDE SEQUENCE [LARGE SCALE GENOMIC DNA]</scope>
    <source>
        <strain evidence="3 4">DSM 11169</strain>
    </source>
</reference>
<dbReference type="Gene3D" id="2.30.30.240">
    <property type="entry name" value="PRC-barrel domain"/>
    <property type="match status" value="2"/>
</dbReference>
<evidence type="ECO:0000313" key="4">
    <source>
        <dbReference type="Proteomes" id="UP000471031"/>
    </source>
</evidence>
<keyword evidence="4" id="KW-1185">Reference proteome</keyword>
<gene>
    <name evidence="3" type="ORF">GTO89_15160</name>
</gene>
<dbReference type="InterPro" id="IPR027275">
    <property type="entry name" value="PRC-brl_dom"/>
</dbReference>
<dbReference type="SUPFAM" id="SSF50346">
    <property type="entry name" value="PRC-barrel domain"/>
    <property type="match status" value="2"/>
</dbReference>
<dbReference type="InterPro" id="IPR011033">
    <property type="entry name" value="PRC_barrel-like_sf"/>
</dbReference>
<evidence type="ECO:0000256" key="1">
    <source>
        <dbReference type="SAM" id="MobiDB-lite"/>
    </source>
</evidence>
<dbReference type="Pfam" id="PF05239">
    <property type="entry name" value="PRC"/>
    <property type="match status" value="2"/>
</dbReference>
<dbReference type="Proteomes" id="UP000471031">
    <property type="component" value="Unassembled WGS sequence"/>
</dbReference>